<accession>C8VN71</accession>
<reference evidence="7" key="2">
    <citation type="journal article" date="2009" name="Fungal Genet. Biol.">
        <title>The 2008 update of the Aspergillus nidulans genome annotation: a community effort.</title>
        <authorList>
            <person name="Wortman J.R."/>
            <person name="Gilsenan J.M."/>
            <person name="Joardar V."/>
            <person name="Deegan J."/>
            <person name="Clutterbuck J."/>
            <person name="Andersen M.R."/>
            <person name="Archer D."/>
            <person name="Bencina M."/>
            <person name="Braus G."/>
            <person name="Coutinho P."/>
            <person name="von Dohren H."/>
            <person name="Doonan J."/>
            <person name="Driessen A.J."/>
            <person name="Durek P."/>
            <person name="Espeso E."/>
            <person name="Fekete E."/>
            <person name="Flipphi M."/>
            <person name="Estrada C.G."/>
            <person name="Geysens S."/>
            <person name="Goldman G."/>
            <person name="de Groot P.W."/>
            <person name="Hansen K."/>
            <person name="Harris S.D."/>
            <person name="Heinekamp T."/>
            <person name="Helmstaedt K."/>
            <person name="Henrissat B."/>
            <person name="Hofmann G."/>
            <person name="Homan T."/>
            <person name="Horio T."/>
            <person name="Horiuchi H."/>
            <person name="James S."/>
            <person name="Jones M."/>
            <person name="Karaffa L."/>
            <person name="Karanyi Z."/>
            <person name="Kato M."/>
            <person name="Keller N."/>
            <person name="Kelly D.E."/>
            <person name="Kiel J.A."/>
            <person name="Kim J.M."/>
            <person name="van der Klei I.J."/>
            <person name="Klis F.M."/>
            <person name="Kovalchuk A."/>
            <person name="Krasevec N."/>
            <person name="Kubicek C.P."/>
            <person name="Liu B."/>
            <person name="Maccabe A."/>
            <person name="Meyer V."/>
            <person name="Mirabito P."/>
            <person name="Miskei M."/>
            <person name="Mos M."/>
            <person name="Mullins J."/>
            <person name="Nelson D.R."/>
            <person name="Nielsen J."/>
            <person name="Oakley B.R."/>
            <person name="Osmani S.A."/>
            <person name="Pakula T."/>
            <person name="Paszewski A."/>
            <person name="Paulsen I."/>
            <person name="Pilsyk S."/>
            <person name="Pocsi I."/>
            <person name="Punt P.J."/>
            <person name="Ram A.F."/>
            <person name="Ren Q."/>
            <person name="Robellet X."/>
            <person name="Robson G."/>
            <person name="Seiboth B."/>
            <person name="van Solingen P."/>
            <person name="Specht T."/>
            <person name="Sun J."/>
            <person name="Taheri-Talesh N."/>
            <person name="Takeshita N."/>
            <person name="Ussery D."/>
            <person name="vanKuyk P.A."/>
            <person name="Visser H."/>
            <person name="van de Vondervoort P.J."/>
            <person name="de Vries R.P."/>
            <person name="Walton J."/>
            <person name="Xiang X."/>
            <person name="Xiong Y."/>
            <person name="Zeng A.P."/>
            <person name="Brandt B.W."/>
            <person name="Cornell M.J."/>
            <person name="van den Hondel C.A."/>
            <person name="Visser J."/>
            <person name="Oliver S.G."/>
            <person name="Turner G."/>
        </authorList>
    </citation>
    <scope>GENOME REANNOTATION</scope>
    <source>
        <strain evidence="7">FGSC A4 / ATCC 38163 / CBS 112.46 / NRRL 194 / M139</strain>
    </source>
</reference>
<dbReference type="InterPro" id="IPR055936">
    <property type="entry name" value="DUF7514"/>
</dbReference>
<keyword evidence="1" id="KW-0479">Metal-binding</keyword>
<dbReference type="OMA" id="LCANCYV"/>
<dbReference type="eggNOG" id="ENOG502S6WB">
    <property type="taxonomic scope" value="Eukaryota"/>
</dbReference>
<dbReference type="AlphaFoldDB" id="Q5BAV8"/>
<dbReference type="EMBL" id="BN001307">
    <property type="protein sequence ID" value="CBF86604.1"/>
    <property type="molecule type" value="Genomic_DNA"/>
</dbReference>
<keyword evidence="7" id="KW-1185">Reference proteome</keyword>
<feature type="compositionally biased region" description="Basic and acidic residues" evidence="4">
    <location>
        <begin position="107"/>
        <end position="124"/>
    </location>
</feature>
<dbReference type="GO" id="GO:0008270">
    <property type="term" value="F:zinc ion binding"/>
    <property type="evidence" value="ECO:0007669"/>
    <property type="project" value="UniProtKB-KW"/>
</dbReference>
<dbReference type="Proteomes" id="UP000000560">
    <property type="component" value="Chromosome VII"/>
</dbReference>
<proteinExistence type="predicted"/>
<feature type="region of interest" description="Disordered" evidence="4">
    <location>
        <begin position="80"/>
        <end position="154"/>
    </location>
</feature>
<evidence type="ECO:0000313" key="7">
    <source>
        <dbReference type="Proteomes" id="UP000000560"/>
    </source>
</evidence>
<dbReference type="OrthoDB" id="7873042at2759"/>
<organism evidence="6 7">
    <name type="scientific">Emericella nidulans (strain FGSC A4 / ATCC 38163 / CBS 112.46 / NRRL 194 / M139)</name>
    <name type="common">Aspergillus nidulans</name>
    <dbReference type="NCBI Taxonomy" id="227321"/>
    <lineage>
        <taxon>Eukaryota</taxon>
        <taxon>Fungi</taxon>
        <taxon>Dikarya</taxon>
        <taxon>Ascomycota</taxon>
        <taxon>Pezizomycotina</taxon>
        <taxon>Eurotiomycetes</taxon>
        <taxon>Eurotiomycetidae</taxon>
        <taxon>Eurotiales</taxon>
        <taxon>Aspergillaceae</taxon>
        <taxon>Aspergillus</taxon>
        <taxon>Aspergillus subgen. Nidulantes</taxon>
    </lineage>
</organism>
<dbReference type="InParanoid" id="Q5BAV8"/>
<dbReference type="PROSITE" id="PS50222">
    <property type="entry name" value="EF_HAND_2"/>
    <property type="match status" value="1"/>
</dbReference>
<evidence type="ECO:0000256" key="3">
    <source>
        <dbReference type="ARBA" id="ARBA00022833"/>
    </source>
</evidence>
<name>Q5BAV8_EMENI</name>
<dbReference type="KEGG" id="ani:ANIA_02322"/>
<dbReference type="GO" id="GO:0005509">
    <property type="term" value="F:calcium ion binding"/>
    <property type="evidence" value="ECO:0007669"/>
    <property type="project" value="InterPro"/>
</dbReference>
<accession>Q5BAV8</accession>
<feature type="compositionally biased region" description="Pro residues" evidence="4">
    <location>
        <begin position="97"/>
        <end position="106"/>
    </location>
</feature>
<reference evidence="7" key="1">
    <citation type="journal article" date="2005" name="Nature">
        <title>Sequencing of Aspergillus nidulans and comparative analysis with A. fumigatus and A. oryzae.</title>
        <authorList>
            <person name="Galagan J.E."/>
            <person name="Calvo S.E."/>
            <person name="Cuomo C."/>
            <person name="Ma L.J."/>
            <person name="Wortman J.R."/>
            <person name="Batzoglou S."/>
            <person name="Lee S.I."/>
            <person name="Basturkmen M."/>
            <person name="Spevak C.C."/>
            <person name="Clutterbuck J."/>
            <person name="Kapitonov V."/>
            <person name="Jurka J."/>
            <person name="Scazzocchio C."/>
            <person name="Farman M."/>
            <person name="Butler J."/>
            <person name="Purcell S."/>
            <person name="Harris S."/>
            <person name="Braus G.H."/>
            <person name="Draht O."/>
            <person name="Busch S."/>
            <person name="D'Enfert C."/>
            <person name="Bouchier C."/>
            <person name="Goldman G.H."/>
            <person name="Bell-Pedersen D."/>
            <person name="Griffiths-Jones S."/>
            <person name="Doonan J.H."/>
            <person name="Yu J."/>
            <person name="Vienken K."/>
            <person name="Pain A."/>
            <person name="Freitag M."/>
            <person name="Selker E.U."/>
            <person name="Archer D.B."/>
            <person name="Penalva M.A."/>
            <person name="Oakley B.R."/>
            <person name="Momany M."/>
            <person name="Tanaka T."/>
            <person name="Kumagai T."/>
            <person name="Asai K."/>
            <person name="Machida M."/>
            <person name="Nierman W.C."/>
            <person name="Denning D.W."/>
            <person name="Caddick M."/>
            <person name="Hynes M."/>
            <person name="Paoletti M."/>
            <person name="Fischer R."/>
            <person name="Miller B."/>
            <person name="Dyer P."/>
            <person name="Sachs M.S."/>
            <person name="Osmani S.A."/>
            <person name="Birren B.W."/>
        </authorList>
    </citation>
    <scope>NUCLEOTIDE SEQUENCE [LARGE SCALE GENOMIC DNA]</scope>
    <source>
        <strain evidence="7">FGSC A4 / ATCC 38163 / CBS 112.46 / NRRL 194 / M139</strain>
    </source>
</reference>
<feature type="domain" description="EF-hand" evidence="5">
    <location>
        <begin position="172"/>
        <end position="207"/>
    </location>
</feature>
<dbReference type="HOGENOM" id="CLU_700367_0_0_1"/>
<keyword evidence="2" id="KW-0863">Zinc-finger</keyword>
<dbReference type="Pfam" id="PF25299">
    <property type="entry name" value="ZZ_ADA2"/>
    <property type="match status" value="1"/>
</dbReference>
<sequence length="388" mass="43679">MSLYKCTSCNEPIQSMKPRLSCASCTPRMTLCANCYVAGIYPSQHQDDKSHSISMHIQSGFLPVPPPPPPRIQLVSRSLSAYGPPRRRPVPTDTPSDVPPQMPPRPTKSEKEIRSVVEDSERRPPTSLPPRMVDPEQQQLPDQDPPEYSELPLPATRGWTSLLTDEMKPSPSFTRMMEELFQHLDPQHTGFLSPEAYSRYIEACGAPPNYNIWKISNAKSGTDIADRELADHFTAYSVDFTLRPRTPHSTSSLNPLSHLPFSQRATLSRFMSQIPSMSGGQKPMLSLRGFTELSLISVLLNPSSAWSQLSRVIKTYRVPVWLEWGDLPRDMLPLGPYQPEVERVRVLLEGARANAEEMLDALHAGLKMEASGRQHALDLLDDRVWVYR</sequence>
<gene>
    <name evidence="6" type="ORF">ANIA_02322</name>
</gene>
<evidence type="ECO:0000256" key="2">
    <source>
        <dbReference type="ARBA" id="ARBA00022771"/>
    </source>
</evidence>
<dbReference type="RefSeq" id="XP_659926.1">
    <property type="nucleotide sequence ID" value="XM_654834.1"/>
</dbReference>
<dbReference type="Pfam" id="PF24355">
    <property type="entry name" value="DUF7514"/>
    <property type="match status" value="1"/>
</dbReference>
<protein>
    <recommendedName>
        <fullName evidence="5">EF-hand domain-containing protein</fullName>
    </recommendedName>
</protein>
<dbReference type="GeneID" id="2874728"/>
<evidence type="ECO:0000259" key="5">
    <source>
        <dbReference type="PROSITE" id="PS50222"/>
    </source>
</evidence>
<keyword evidence="3" id="KW-0862">Zinc</keyword>
<dbReference type="InterPro" id="IPR002048">
    <property type="entry name" value="EF_hand_dom"/>
</dbReference>
<dbReference type="InterPro" id="IPR000433">
    <property type="entry name" value="Znf_ZZ"/>
</dbReference>
<evidence type="ECO:0000256" key="4">
    <source>
        <dbReference type="SAM" id="MobiDB-lite"/>
    </source>
</evidence>
<evidence type="ECO:0000256" key="1">
    <source>
        <dbReference type="ARBA" id="ARBA00022723"/>
    </source>
</evidence>
<evidence type="ECO:0000313" key="6">
    <source>
        <dbReference type="EMBL" id="CBF86604.1"/>
    </source>
</evidence>